<dbReference type="PANTHER" id="PTHR23517:SF13">
    <property type="entry name" value="MAJOR FACILITATOR SUPERFAMILY MFS_1"/>
    <property type="match status" value="1"/>
</dbReference>
<feature type="transmembrane region" description="Helical" evidence="8">
    <location>
        <begin position="15"/>
        <end position="34"/>
    </location>
</feature>
<feature type="transmembrane region" description="Helical" evidence="8">
    <location>
        <begin position="156"/>
        <end position="181"/>
    </location>
</feature>
<dbReference type="PANTHER" id="PTHR23517">
    <property type="entry name" value="RESISTANCE PROTEIN MDTM, PUTATIVE-RELATED-RELATED"/>
    <property type="match status" value="1"/>
</dbReference>
<dbReference type="AlphaFoldDB" id="A0A543NEJ0"/>
<keyword evidence="6 8" id="KW-0472">Membrane</keyword>
<dbReference type="Gene3D" id="1.20.1720.10">
    <property type="entry name" value="Multidrug resistance protein D"/>
    <property type="match status" value="1"/>
</dbReference>
<sequence length="302" mass="30431">MTGGAIIANVGWRPVFGALAALALVMFLGVLACVRETLPEPERTRGGVSATVAGARQALANRDYLGYLLTFCFAFAAVFAYISASPYVVQNVMGMSAGTHTMIFGLNALVILVTSSVAAALAGRVAYRAMIAAGPTVAVLASVVLLALIVSGVPTVPVLVLFAVFQGSLGFVFANATTLALEETGANAGTGSGFLGFLQFALAAVISPLVGIGGEDTAVPMGLAMVISIVLAVLAVGTLPRRNTPHGGTTAPAGNPPLSSEPAADPAPVHGSTACKGRSGYPAVSRPPAAPRERFAVACRPP</sequence>
<comment type="subcellular location">
    <subcellularLocation>
        <location evidence="1">Cell membrane</location>
        <topology evidence="1">Multi-pass membrane protein</topology>
    </subcellularLocation>
</comment>
<evidence type="ECO:0000256" key="2">
    <source>
        <dbReference type="ARBA" id="ARBA00022448"/>
    </source>
</evidence>
<evidence type="ECO:0000313" key="10">
    <source>
        <dbReference type="EMBL" id="TQN30235.1"/>
    </source>
</evidence>
<dbReference type="OrthoDB" id="63984at2"/>
<keyword evidence="5 8" id="KW-1133">Transmembrane helix</keyword>
<dbReference type="EMBL" id="VFQC01000001">
    <property type="protein sequence ID" value="TQN30235.1"/>
    <property type="molecule type" value="Genomic_DNA"/>
</dbReference>
<protein>
    <submittedName>
        <fullName evidence="10">MFS transporter</fullName>
    </submittedName>
</protein>
<reference evidence="10 11" key="1">
    <citation type="submission" date="2019-06" db="EMBL/GenBank/DDBJ databases">
        <title>Sequencing the genomes of 1000 actinobacteria strains.</title>
        <authorList>
            <person name="Klenk H.-P."/>
        </authorList>
    </citation>
    <scope>NUCLEOTIDE SEQUENCE [LARGE SCALE GENOMIC DNA]</scope>
    <source>
        <strain evidence="10 11">DSM 45015</strain>
    </source>
</reference>
<organism evidence="10 11">
    <name type="scientific">Haloactinospora alba</name>
    <dbReference type="NCBI Taxonomy" id="405555"/>
    <lineage>
        <taxon>Bacteria</taxon>
        <taxon>Bacillati</taxon>
        <taxon>Actinomycetota</taxon>
        <taxon>Actinomycetes</taxon>
        <taxon>Streptosporangiales</taxon>
        <taxon>Nocardiopsidaceae</taxon>
        <taxon>Haloactinospora</taxon>
    </lineage>
</organism>
<dbReference type="PROSITE" id="PS50850">
    <property type="entry name" value="MFS"/>
    <property type="match status" value="1"/>
</dbReference>
<dbReference type="SUPFAM" id="SSF103473">
    <property type="entry name" value="MFS general substrate transporter"/>
    <property type="match status" value="1"/>
</dbReference>
<keyword evidence="3" id="KW-1003">Cell membrane</keyword>
<feature type="domain" description="Major facilitator superfamily (MFS) profile" evidence="9">
    <location>
        <begin position="1"/>
        <end position="243"/>
    </location>
</feature>
<keyword evidence="2" id="KW-0813">Transport</keyword>
<feature type="transmembrane region" description="Helical" evidence="8">
    <location>
        <begin position="102"/>
        <end position="122"/>
    </location>
</feature>
<feature type="transmembrane region" description="Helical" evidence="8">
    <location>
        <begin position="129"/>
        <end position="150"/>
    </location>
</feature>
<keyword evidence="4 8" id="KW-0812">Transmembrane</keyword>
<dbReference type="InterPro" id="IPR020846">
    <property type="entry name" value="MFS_dom"/>
</dbReference>
<gene>
    <name evidence="10" type="ORF">FHX37_0097</name>
</gene>
<comment type="caution">
    <text evidence="10">The sequence shown here is derived from an EMBL/GenBank/DDBJ whole genome shotgun (WGS) entry which is preliminary data.</text>
</comment>
<evidence type="ECO:0000256" key="3">
    <source>
        <dbReference type="ARBA" id="ARBA00022475"/>
    </source>
</evidence>
<evidence type="ECO:0000256" key="4">
    <source>
        <dbReference type="ARBA" id="ARBA00022692"/>
    </source>
</evidence>
<name>A0A543NEJ0_9ACTN</name>
<dbReference type="GO" id="GO:0005886">
    <property type="term" value="C:plasma membrane"/>
    <property type="evidence" value="ECO:0007669"/>
    <property type="project" value="UniProtKB-SubCell"/>
</dbReference>
<evidence type="ECO:0000256" key="5">
    <source>
        <dbReference type="ARBA" id="ARBA00022989"/>
    </source>
</evidence>
<keyword evidence="11" id="KW-1185">Reference proteome</keyword>
<dbReference type="InterPro" id="IPR011701">
    <property type="entry name" value="MFS"/>
</dbReference>
<evidence type="ECO:0000256" key="7">
    <source>
        <dbReference type="SAM" id="MobiDB-lite"/>
    </source>
</evidence>
<dbReference type="RefSeq" id="WP_141921509.1">
    <property type="nucleotide sequence ID" value="NZ_VFQC01000001.1"/>
</dbReference>
<feature type="transmembrane region" description="Helical" evidence="8">
    <location>
        <begin position="193"/>
        <end position="212"/>
    </location>
</feature>
<evidence type="ECO:0000256" key="8">
    <source>
        <dbReference type="SAM" id="Phobius"/>
    </source>
</evidence>
<dbReference type="Proteomes" id="UP000317422">
    <property type="component" value="Unassembled WGS sequence"/>
</dbReference>
<dbReference type="InterPro" id="IPR036259">
    <property type="entry name" value="MFS_trans_sf"/>
</dbReference>
<feature type="region of interest" description="Disordered" evidence="7">
    <location>
        <begin position="243"/>
        <end position="302"/>
    </location>
</feature>
<dbReference type="Pfam" id="PF07690">
    <property type="entry name" value="MFS_1"/>
    <property type="match status" value="1"/>
</dbReference>
<accession>A0A543NEJ0</accession>
<evidence type="ECO:0000313" key="11">
    <source>
        <dbReference type="Proteomes" id="UP000317422"/>
    </source>
</evidence>
<evidence type="ECO:0000256" key="1">
    <source>
        <dbReference type="ARBA" id="ARBA00004651"/>
    </source>
</evidence>
<feature type="transmembrane region" description="Helical" evidence="8">
    <location>
        <begin position="218"/>
        <end position="239"/>
    </location>
</feature>
<feature type="transmembrane region" description="Helical" evidence="8">
    <location>
        <begin position="64"/>
        <end position="82"/>
    </location>
</feature>
<evidence type="ECO:0000256" key="6">
    <source>
        <dbReference type="ARBA" id="ARBA00023136"/>
    </source>
</evidence>
<dbReference type="InterPro" id="IPR050171">
    <property type="entry name" value="MFS_Transporters"/>
</dbReference>
<evidence type="ECO:0000259" key="9">
    <source>
        <dbReference type="PROSITE" id="PS50850"/>
    </source>
</evidence>
<dbReference type="GO" id="GO:0022857">
    <property type="term" value="F:transmembrane transporter activity"/>
    <property type="evidence" value="ECO:0007669"/>
    <property type="project" value="InterPro"/>
</dbReference>
<proteinExistence type="predicted"/>